<dbReference type="Pfam" id="PF00069">
    <property type="entry name" value="Pkinase"/>
    <property type="match status" value="2"/>
</dbReference>
<dbReference type="PROSITE" id="PS50011">
    <property type="entry name" value="PROTEIN_KINASE_DOM"/>
    <property type="match status" value="1"/>
</dbReference>
<evidence type="ECO:0000313" key="12">
    <source>
        <dbReference type="EMBL" id="ORZ40458.1"/>
    </source>
</evidence>
<comment type="catalytic activity">
    <reaction evidence="7">
        <text>L-threonyl-[protein] + ATP = O-phospho-L-threonyl-[protein] + ADP + H(+)</text>
        <dbReference type="Rhea" id="RHEA:46608"/>
        <dbReference type="Rhea" id="RHEA-COMP:11060"/>
        <dbReference type="Rhea" id="RHEA-COMP:11605"/>
        <dbReference type="ChEBI" id="CHEBI:15378"/>
        <dbReference type="ChEBI" id="CHEBI:30013"/>
        <dbReference type="ChEBI" id="CHEBI:30616"/>
        <dbReference type="ChEBI" id="CHEBI:61977"/>
        <dbReference type="ChEBI" id="CHEBI:456216"/>
        <dbReference type="EC" id="2.7.11.1"/>
    </reaction>
</comment>
<evidence type="ECO:0000256" key="9">
    <source>
        <dbReference type="PROSITE-ProRule" id="PRU10141"/>
    </source>
</evidence>
<organism evidence="12 13">
    <name type="scientific">Catenaria anguillulae PL171</name>
    <dbReference type="NCBI Taxonomy" id="765915"/>
    <lineage>
        <taxon>Eukaryota</taxon>
        <taxon>Fungi</taxon>
        <taxon>Fungi incertae sedis</taxon>
        <taxon>Blastocladiomycota</taxon>
        <taxon>Blastocladiomycetes</taxon>
        <taxon>Blastocladiales</taxon>
        <taxon>Catenariaceae</taxon>
        <taxon>Catenaria</taxon>
    </lineage>
</organism>
<keyword evidence="5 12" id="KW-0418">Kinase</keyword>
<sequence>MFLSGHLVTVAARGNDTLVSLLLPYLDPEANRIELCINILARGNKSACVRSLAIIYIDWIDEFAEEQLDEETRVEGDEYGRKVFELGWFVVRNMSASIGREEELEERTRQKVGELRGKWEPYRAAIISNKTVSASITSNASGAALAPGIESYAPAMNAYGDYEVVQKLGAGAFGTVEKVQRRRDGMILARKKAAISPTSTRPQPDQLDSAPQVDAVGGRTLSHPNIIKGEWVCDAEERLFLVLELATGGDLTGWVRRERRKKCSSSAHSLRRPSKSCISAFESARGKASPTSTTTSNPTTLVLLAALDNVKLGDFGLAARVERNKKHGGGGGTPSYMSPEHAYGTPSDHQADIWSLGCVLFFVCTGEPAFPCGAPSTGEEVVARLQALPAGYSQRLRATIASLLAFERGQRSSARALATDENLVAVLSIGDGGCRSLFPSVNTIRYLTLSRHANPALRLGNGRGSLTASSLTNLTRNGDSVYVKNAKWFAGEVDEGFRAWNEDKLGEDARHSAVV</sequence>
<dbReference type="PANTHER" id="PTHR44899">
    <property type="entry name" value="CAMK FAMILY PROTEIN KINASE"/>
    <property type="match status" value="1"/>
</dbReference>
<reference evidence="12 13" key="1">
    <citation type="submission" date="2016-07" db="EMBL/GenBank/DDBJ databases">
        <title>Pervasive Adenine N6-methylation of Active Genes in Fungi.</title>
        <authorList>
            <consortium name="DOE Joint Genome Institute"/>
            <person name="Mondo S.J."/>
            <person name="Dannebaum R.O."/>
            <person name="Kuo R.C."/>
            <person name="Labutti K."/>
            <person name="Haridas S."/>
            <person name="Kuo A."/>
            <person name="Salamov A."/>
            <person name="Ahrendt S.R."/>
            <person name="Lipzen A."/>
            <person name="Sullivan W."/>
            <person name="Andreopoulos W.B."/>
            <person name="Clum A."/>
            <person name="Lindquist E."/>
            <person name="Daum C."/>
            <person name="Ramamoorthy G.K."/>
            <person name="Gryganskyi A."/>
            <person name="Culley D."/>
            <person name="Magnuson J.K."/>
            <person name="James T.Y."/>
            <person name="O'Malley M.A."/>
            <person name="Stajich J.E."/>
            <person name="Spatafora J.W."/>
            <person name="Visel A."/>
            <person name="Grigoriev I.V."/>
        </authorList>
    </citation>
    <scope>NUCLEOTIDE SEQUENCE [LARGE SCALE GENOMIC DNA]</scope>
    <source>
        <strain evidence="12 13">PL171</strain>
    </source>
</reference>
<dbReference type="SUPFAM" id="SSF56112">
    <property type="entry name" value="Protein kinase-like (PK-like)"/>
    <property type="match status" value="1"/>
</dbReference>
<evidence type="ECO:0000256" key="8">
    <source>
        <dbReference type="ARBA" id="ARBA00048679"/>
    </source>
</evidence>
<evidence type="ECO:0000256" key="10">
    <source>
        <dbReference type="SAM" id="MobiDB-lite"/>
    </source>
</evidence>
<proteinExistence type="predicted"/>
<dbReference type="GO" id="GO:0005524">
    <property type="term" value="F:ATP binding"/>
    <property type="evidence" value="ECO:0007669"/>
    <property type="project" value="UniProtKB-UniRule"/>
</dbReference>
<accession>A0A1Y2I0S0</accession>
<dbReference type="Gene3D" id="1.10.510.10">
    <property type="entry name" value="Transferase(Phosphotransferase) domain 1"/>
    <property type="match status" value="2"/>
</dbReference>
<dbReference type="AlphaFoldDB" id="A0A1Y2I0S0"/>
<dbReference type="PANTHER" id="PTHR44899:SF3">
    <property type="entry name" value="SERINE_THREONINE-PROTEIN KINASE NEK1"/>
    <property type="match status" value="1"/>
</dbReference>
<gene>
    <name evidence="12" type="ORF">BCR44DRAFT_52989</name>
</gene>
<evidence type="ECO:0000256" key="7">
    <source>
        <dbReference type="ARBA" id="ARBA00047899"/>
    </source>
</evidence>
<feature type="region of interest" description="Disordered" evidence="10">
    <location>
        <begin position="323"/>
        <end position="343"/>
    </location>
</feature>
<keyword evidence="3" id="KW-0808">Transferase</keyword>
<keyword evidence="6 9" id="KW-0067">ATP-binding</keyword>
<keyword evidence="2" id="KW-0723">Serine/threonine-protein kinase</keyword>
<dbReference type="InterPro" id="IPR000719">
    <property type="entry name" value="Prot_kinase_dom"/>
</dbReference>
<dbReference type="InterPro" id="IPR017441">
    <property type="entry name" value="Protein_kinase_ATP_BS"/>
</dbReference>
<dbReference type="EC" id="2.7.11.1" evidence="1"/>
<evidence type="ECO:0000256" key="5">
    <source>
        <dbReference type="ARBA" id="ARBA00022777"/>
    </source>
</evidence>
<dbReference type="EMBL" id="MCFL01000003">
    <property type="protein sequence ID" value="ORZ40458.1"/>
    <property type="molecule type" value="Genomic_DNA"/>
</dbReference>
<dbReference type="STRING" id="765915.A0A1Y2I0S0"/>
<evidence type="ECO:0000313" key="13">
    <source>
        <dbReference type="Proteomes" id="UP000193411"/>
    </source>
</evidence>
<evidence type="ECO:0000259" key="11">
    <source>
        <dbReference type="PROSITE" id="PS50011"/>
    </source>
</evidence>
<dbReference type="PROSITE" id="PS00107">
    <property type="entry name" value="PROTEIN_KINASE_ATP"/>
    <property type="match status" value="1"/>
</dbReference>
<evidence type="ECO:0000256" key="6">
    <source>
        <dbReference type="ARBA" id="ARBA00022840"/>
    </source>
</evidence>
<dbReference type="InterPro" id="IPR011009">
    <property type="entry name" value="Kinase-like_dom_sf"/>
</dbReference>
<evidence type="ECO:0000256" key="4">
    <source>
        <dbReference type="ARBA" id="ARBA00022741"/>
    </source>
</evidence>
<dbReference type="Proteomes" id="UP000193411">
    <property type="component" value="Unassembled WGS sequence"/>
</dbReference>
<evidence type="ECO:0000256" key="3">
    <source>
        <dbReference type="ARBA" id="ARBA00022679"/>
    </source>
</evidence>
<keyword evidence="4 9" id="KW-0547">Nucleotide-binding</keyword>
<name>A0A1Y2I0S0_9FUNG</name>
<dbReference type="GO" id="GO:0004674">
    <property type="term" value="F:protein serine/threonine kinase activity"/>
    <property type="evidence" value="ECO:0007669"/>
    <property type="project" value="UniProtKB-KW"/>
</dbReference>
<feature type="binding site" evidence="9">
    <location>
        <position position="191"/>
    </location>
    <ligand>
        <name>ATP</name>
        <dbReference type="ChEBI" id="CHEBI:30616"/>
    </ligand>
</feature>
<keyword evidence="13" id="KW-1185">Reference proteome</keyword>
<feature type="domain" description="Protein kinase" evidence="11">
    <location>
        <begin position="162"/>
        <end position="423"/>
    </location>
</feature>
<evidence type="ECO:0000256" key="2">
    <source>
        <dbReference type="ARBA" id="ARBA00022527"/>
    </source>
</evidence>
<dbReference type="InterPro" id="IPR051131">
    <property type="entry name" value="NEK_Ser/Thr_kinase_NIMA"/>
</dbReference>
<dbReference type="OrthoDB" id="40902at2759"/>
<comment type="caution">
    <text evidence="12">The sequence shown here is derived from an EMBL/GenBank/DDBJ whole genome shotgun (WGS) entry which is preliminary data.</text>
</comment>
<protein>
    <recommendedName>
        <fullName evidence="1">non-specific serine/threonine protein kinase</fullName>
        <ecNumber evidence="1">2.7.11.1</ecNumber>
    </recommendedName>
</protein>
<evidence type="ECO:0000256" key="1">
    <source>
        <dbReference type="ARBA" id="ARBA00012513"/>
    </source>
</evidence>
<comment type="catalytic activity">
    <reaction evidence="8">
        <text>L-seryl-[protein] + ATP = O-phospho-L-seryl-[protein] + ADP + H(+)</text>
        <dbReference type="Rhea" id="RHEA:17989"/>
        <dbReference type="Rhea" id="RHEA-COMP:9863"/>
        <dbReference type="Rhea" id="RHEA-COMP:11604"/>
        <dbReference type="ChEBI" id="CHEBI:15378"/>
        <dbReference type="ChEBI" id="CHEBI:29999"/>
        <dbReference type="ChEBI" id="CHEBI:30616"/>
        <dbReference type="ChEBI" id="CHEBI:83421"/>
        <dbReference type="ChEBI" id="CHEBI:456216"/>
        <dbReference type="EC" id="2.7.11.1"/>
    </reaction>
</comment>